<comment type="caution">
    <text evidence="2">The sequence shown here is derived from an EMBL/GenBank/DDBJ whole genome shotgun (WGS) entry which is preliminary data.</text>
</comment>
<feature type="region of interest" description="Disordered" evidence="1">
    <location>
        <begin position="320"/>
        <end position="441"/>
    </location>
</feature>
<organism evidence="2 3">
    <name type="scientific">Nepenthes gracilis</name>
    <name type="common">Slender pitcher plant</name>
    <dbReference type="NCBI Taxonomy" id="150966"/>
    <lineage>
        <taxon>Eukaryota</taxon>
        <taxon>Viridiplantae</taxon>
        <taxon>Streptophyta</taxon>
        <taxon>Embryophyta</taxon>
        <taxon>Tracheophyta</taxon>
        <taxon>Spermatophyta</taxon>
        <taxon>Magnoliopsida</taxon>
        <taxon>eudicotyledons</taxon>
        <taxon>Gunneridae</taxon>
        <taxon>Pentapetalae</taxon>
        <taxon>Caryophyllales</taxon>
        <taxon>Nepenthaceae</taxon>
        <taxon>Nepenthes</taxon>
    </lineage>
</organism>
<keyword evidence="3" id="KW-1185">Reference proteome</keyword>
<dbReference type="AlphaFoldDB" id="A0AAD3S486"/>
<feature type="compositionally biased region" description="Basic and acidic residues" evidence="1">
    <location>
        <begin position="261"/>
        <end position="273"/>
    </location>
</feature>
<feature type="region of interest" description="Disordered" evidence="1">
    <location>
        <begin position="658"/>
        <end position="687"/>
    </location>
</feature>
<feature type="region of interest" description="Disordered" evidence="1">
    <location>
        <begin position="125"/>
        <end position="187"/>
    </location>
</feature>
<accession>A0AAD3S486</accession>
<evidence type="ECO:0000313" key="2">
    <source>
        <dbReference type="EMBL" id="GMH04150.1"/>
    </source>
</evidence>
<dbReference type="PANTHER" id="PTHR36005">
    <property type="entry name" value="DNA LIGASE-LIKE PROTEIN"/>
    <property type="match status" value="1"/>
</dbReference>
<evidence type="ECO:0000313" key="3">
    <source>
        <dbReference type="Proteomes" id="UP001279734"/>
    </source>
</evidence>
<name>A0AAD3S486_NEPGR</name>
<protein>
    <submittedName>
        <fullName evidence="2">Uncharacterized protein</fullName>
    </submittedName>
</protein>
<dbReference type="Proteomes" id="UP001279734">
    <property type="component" value="Unassembled WGS sequence"/>
</dbReference>
<feature type="compositionally biased region" description="Polar residues" evidence="1">
    <location>
        <begin position="320"/>
        <end position="329"/>
    </location>
</feature>
<feature type="region of interest" description="Disordered" evidence="1">
    <location>
        <begin position="235"/>
        <end position="304"/>
    </location>
</feature>
<dbReference type="PANTHER" id="PTHR36005:SF1">
    <property type="entry name" value="DNA LIGASE-LIKE PROTEIN"/>
    <property type="match status" value="1"/>
</dbReference>
<proteinExistence type="predicted"/>
<gene>
    <name evidence="2" type="ORF">Nepgr_005989</name>
</gene>
<feature type="compositionally biased region" description="Acidic residues" evidence="1">
    <location>
        <begin position="375"/>
        <end position="385"/>
    </location>
</feature>
<dbReference type="EMBL" id="BSYO01000004">
    <property type="protein sequence ID" value="GMH04150.1"/>
    <property type="molecule type" value="Genomic_DNA"/>
</dbReference>
<feature type="region of interest" description="Disordered" evidence="1">
    <location>
        <begin position="1"/>
        <end position="24"/>
    </location>
</feature>
<evidence type="ECO:0000256" key="1">
    <source>
        <dbReference type="SAM" id="MobiDB-lite"/>
    </source>
</evidence>
<feature type="compositionally biased region" description="Acidic residues" evidence="1">
    <location>
        <begin position="411"/>
        <end position="441"/>
    </location>
</feature>
<feature type="compositionally biased region" description="Basic and acidic residues" evidence="1">
    <location>
        <begin position="242"/>
        <end position="251"/>
    </location>
</feature>
<reference evidence="2" key="1">
    <citation type="submission" date="2023-05" db="EMBL/GenBank/DDBJ databases">
        <title>Nepenthes gracilis genome sequencing.</title>
        <authorList>
            <person name="Fukushima K."/>
        </authorList>
    </citation>
    <scope>NUCLEOTIDE SEQUENCE</scope>
    <source>
        <strain evidence="2">SING2019-196</strain>
    </source>
</reference>
<sequence length="751" mass="84474">MESDDDYEQFMPPEESSTPPRNRKLKRLKKTIDLSKPPHSIPSVEFELKNADYSKTSDSTELDELLRSPSISEELNFERENELDAFDSLFSEEKRLAVKKGFGFDNTGEGFDGISDGLIGDVGGDMNLGKSKVDMKRPSSEGFSDQIEESKKKRSKSSRQCKEKKGTKRAAAADGKPKFSRRKENLEKKTQLVEYQRYLRERREVEFQPIPVVRKPISSVLEKIRHRKLEMSKKLRLRSMNKSHDPLRELTPDDDSDDAPVVEKLDSKHREVPGKPFAQAAVEGSALNTSSADRFDEDTSHSTNELASCPLLLAEKPSQAFQAPVSDTQDLCFDLQPGDTQDDQSNEDASNPPEDAAPSSFEMNLKLDSAHLDDISSDEDDDDKENIDPLLQQPFDENSCPDGDPVKAFLDEEAIEEDDSDSDLMCFQDDEDEVDPQDIDDIIATDYKEKPIDCERRSELHQMWLEQQDGAGTDNLLQRLNCNLNKEETILFNEEAGGDIDGQNDDSGSDVEKDLFPTKFAHFSTRKLKQMIPQMFTDKDDGFLSSDDEEIEKRLIKQCLLEKVELKENAAFVSPAEDETSREVFGRIKKLNILPETRKKANTSSFFDTLLVKGSSIGSEKSSFLNRASNHAASSTNRHGSSTARSSFIFARDDSNSRSSISVSEDSTDMCQKENQPKRNVSAKFTSSQAKVSIKRTEMADQRGHGTSLFEILRSSSIQSDLCTTDSTVDHQAVFAAFQSVKTSMKFERRS</sequence>